<gene>
    <name evidence="1" type="ORF">E3N88_17839</name>
</gene>
<dbReference type="Proteomes" id="UP000326396">
    <property type="component" value="Linkage Group LG17"/>
</dbReference>
<proteinExistence type="predicted"/>
<evidence type="ECO:0000313" key="1">
    <source>
        <dbReference type="EMBL" id="KAD5317893.1"/>
    </source>
</evidence>
<dbReference type="EMBL" id="SZYD01000009">
    <property type="protein sequence ID" value="KAD5317893.1"/>
    <property type="molecule type" value="Genomic_DNA"/>
</dbReference>
<dbReference type="AlphaFoldDB" id="A0A5N6NUS0"/>
<accession>A0A5N6NUS0</accession>
<name>A0A5N6NUS0_9ASTR</name>
<protein>
    <submittedName>
        <fullName evidence="1">Uncharacterized protein</fullName>
    </submittedName>
</protein>
<keyword evidence="2" id="KW-1185">Reference proteome</keyword>
<evidence type="ECO:0000313" key="2">
    <source>
        <dbReference type="Proteomes" id="UP000326396"/>
    </source>
</evidence>
<organism evidence="1 2">
    <name type="scientific">Mikania micrantha</name>
    <name type="common">bitter vine</name>
    <dbReference type="NCBI Taxonomy" id="192012"/>
    <lineage>
        <taxon>Eukaryota</taxon>
        <taxon>Viridiplantae</taxon>
        <taxon>Streptophyta</taxon>
        <taxon>Embryophyta</taxon>
        <taxon>Tracheophyta</taxon>
        <taxon>Spermatophyta</taxon>
        <taxon>Magnoliopsida</taxon>
        <taxon>eudicotyledons</taxon>
        <taxon>Gunneridae</taxon>
        <taxon>Pentapetalae</taxon>
        <taxon>asterids</taxon>
        <taxon>campanulids</taxon>
        <taxon>Asterales</taxon>
        <taxon>Asteraceae</taxon>
        <taxon>Asteroideae</taxon>
        <taxon>Heliantheae alliance</taxon>
        <taxon>Eupatorieae</taxon>
        <taxon>Mikania</taxon>
    </lineage>
</organism>
<reference evidence="1 2" key="1">
    <citation type="submission" date="2019-05" db="EMBL/GenBank/DDBJ databases">
        <title>Mikania micrantha, genome provides insights into the molecular mechanism of rapid growth.</title>
        <authorList>
            <person name="Liu B."/>
        </authorList>
    </citation>
    <scope>NUCLEOTIDE SEQUENCE [LARGE SCALE GENOMIC DNA]</scope>
    <source>
        <strain evidence="1">NLD-2019</strain>
        <tissue evidence="1">Leaf</tissue>
    </source>
</reference>
<sequence>MSAMATADKLVNKVLSFPNQTLSFASSSPFASGSEHPLVPVTAVAVPEKEKTSNRCLTCKKNGGCDGIQVQVWRLPQDRAYLF</sequence>
<comment type="caution">
    <text evidence="1">The sequence shown here is derived from an EMBL/GenBank/DDBJ whole genome shotgun (WGS) entry which is preliminary data.</text>
</comment>